<reference evidence="10 11" key="1">
    <citation type="submission" date="2018-07" db="EMBL/GenBank/DDBJ databases">
        <title>Genomic Encyclopedia of Type Strains, Phase IV (KMG-IV): sequencing the most valuable type-strain genomes for metagenomic binning, comparative biology and taxonomic classification.</title>
        <authorList>
            <person name="Goeker M."/>
        </authorList>
    </citation>
    <scope>NUCLEOTIDE SEQUENCE [LARGE SCALE GENOMIC DNA]</scope>
    <source>
        <strain evidence="10 11">DSM 16500</strain>
    </source>
</reference>
<dbReference type="InterPro" id="IPR050979">
    <property type="entry name" value="LD-transpeptidase"/>
</dbReference>
<keyword evidence="5 7" id="KW-0573">Peptidoglycan synthesis</keyword>
<dbReference type="CDD" id="cd16913">
    <property type="entry name" value="YkuD_like"/>
    <property type="match status" value="1"/>
</dbReference>
<evidence type="ECO:0000313" key="11">
    <source>
        <dbReference type="Proteomes" id="UP000254720"/>
    </source>
</evidence>
<evidence type="ECO:0000256" key="8">
    <source>
        <dbReference type="SAM" id="SignalP"/>
    </source>
</evidence>
<keyword evidence="6 7" id="KW-0961">Cell wall biogenesis/degradation</keyword>
<accession>A0A370H1Z4</accession>
<evidence type="ECO:0000256" key="6">
    <source>
        <dbReference type="ARBA" id="ARBA00023316"/>
    </source>
</evidence>
<comment type="pathway">
    <text evidence="1 7">Cell wall biogenesis; peptidoglycan biosynthesis.</text>
</comment>
<keyword evidence="4 7" id="KW-0133">Cell shape</keyword>
<dbReference type="PANTHER" id="PTHR30582">
    <property type="entry name" value="L,D-TRANSPEPTIDASE"/>
    <property type="match status" value="1"/>
</dbReference>
<evidence type="ECO:0000256" key="3">
    <source>
        <dbReference type="ARBA" id="ARBA00022679"/>
    </source>
</evidence>
<feature type="domain" description="L,D-TPase catalytic" evidence="9">
    <location>
        <begin position="62"/>
        <end position="185"/>
    </location>
</feature>
<dbReference type="PANTHER" id="PTHR30582:SF2">
    <property type="entry name" value="L,D-TRANSPEPTIDASE YCIB-RELATED"/>
    <property type="match status" value="1"/>
</dbReference>
<dbReference type="GO" id="GO:0005576">
    <property type="term" value="C:extracellular region"/>
    <property type="evidence" value="ECO:0007669"/>
    <property type="project" value="TreeGrafter"/>
</dbReference>
<dbReference type="AlphaFoldDB" id="A0A370H1Z4"/>
<evidence type="ECO:0000256" key="7">
    <source>
        <dbReference type="PROSITE-ProRule" id="PRU01373"/>
    </source>
</evidence>
<evidence type="ECO:0000259" key="9">
    <source>
        <dbReference type="PROSITE" id="PS52029"/>
    </source>
</evidence>
<dbReference type="OrthoDB" id="463216at2"/>
<keyword evidence="11" id="KW-1185">Reference proteome</keyword>
<evidence type="ECO:0000256" key="1">
    <source>
        <dbReference type="ARBA" id="ARBA00004752"/>
    </source>
</evidence>
<organism evidence="10 11">
    <name type="scientific">Aquicella lusitana</name>
    <dbReference type="NCBI Taxonomy" id="254246"/>
    <lineage>
        <taxon>Bacteria</taxon>
        <taxon>Pseudomonadati</taxon>
        <taxon>Pseudomonadota</taxon>
        <taxon>Gammaproteobacteria</taxon>
        <taxon>Legionellales</taxon>
        <taxon>Coxiellaceae</taxon>
        <taxon>Aquicella</taxon>
    </lineage>
</organism>
<protein>
    <submittedName>
        <fullName evidence="10">L,D-transpeptidase-like protein</fullName>
    </submittedName>
</protein>
<evidence type="ECO:0000256" key="5">
    <source>
        <dbReference type="ARBA" id="ARBA00022984"/>
    </source>
</evidence>
<evidence type="ECO:0000313" key="10">
    <source>
        <dbReference type="EMBL" id="RDI48083.1"/>
    </source>
</evidence>
<dbReference type="GO" id="GO:0018104">
    <property type="term" value="P:peptidoglycan-protein cross-linking"/>
    <property type="evidence" value="ECO:0007669"/>
    <property type="project" value="TreeGrafter"/>
</dbReference>
<dbReference type="GO" id="GO:0016740">
    <property type="term" value="F:transferase activity"/>
    <property type="evidence" value="ECO:0007669"/>
    <property type="project" value="UniProtKB-KW"/>
</dbReference>
<dbReference type="GO" id="GO:0071555">
    <property type="term" value="P:cell wall organization"/>
    <property type="evidence" value="ECO:0007669"/>
    <property type="project" value="UniProtKB-UniRule"/>
</dbReference>
<feature type="chain" id="PRO_5016810386" evidence="8">
    <location>
        <begin position="25"/>
        <end position="187"/>
    </location>
</feature>
<dbReference type="Gene3D" id="2.40.440.10">
    <property type="entry name" value="L,D-transpeptidase catalytic domain-like"/>
    <property type="match status" value="1"/>
</dbReference>
<dbReference type="SUPFAM" id="SSF141523">
    <property type="entry name" value="L,D-transpeptidase catalytic domain-like"/>
    <property type="match status" value="1"/>
</dbReference>
<dbReference type="UniPathway" id="UPA00219"/>
<dbReference type="GO" id="GO:0008360">
    <property type="term" value="P:regulation of cell shape"/>
    <property type="evidence" value="ECO:0007669"/>
    <property type="project" value="UniProtKB-UniRule"/>
</dbReference>
<dbReference type="Proteomes" id="UP000254720">
    <property type="component" value="Unassembled WGS sequence"/>
</dbReference>
<comment type="caution">
    <text evidence="10">The sequence shown here is derived from an EMBL/GenBank/DDBJ whole genome shotgun (WGS) entry which is preliminary data.</text>
</comment>
<keyword evidence="3" id="KW-0808">Transferase</keyword>
<dbReference type="InterPro" id="IPR038063">
    <property type="entry name" value="Transpep_catalytic_dom"/>
</dbReference>
<gene>
    <name evidence="10" type="ORF">C8D86_10348</name>
</gene>
<feature type="active site" description="Nucleophile" evidence="7">
    <location>
        <position position="160"/>
    </location>
</feature>
<dbReference type="EMBL" id="QQAX01000003">
    <property type="protein sequence ID" value="RDI48083.1"/>
    <property type="molecule type" value="Genomic_DNA"/>
</dbReference>
<dbReference type="Pfam" id="PF03734">
    <property type="entry name" value="YkuD"/>
    <property type="match status" value="1"/>
</dbReference>
<evidence type="ECO:0000256" key="4">
    <source>
        <dbReference type="ARBA" id="ARBA00022960"/>
    </source>
</evidence>
<feature type="signal peptide" evidence="8">
    <location>
        <begin position="1"/>
        <end position="24"/>
    </location>
</feature>
<dbReference type="GO" id="GO:0071972">
    <property type="term" value="F:peptidoglycan L,D-transpeptidase activity"/>
    <property type="evidence" value="ECO:0007669"/>
    <property type="project" value="TreeGrafter"/>
</dbReference>
<sequence>MRNPLSQAGISLIFFALTACSSFSDFTFYPEASHKPIYDFPPADDARYAKRLPQYIDTGGEKTILVDPNRHVWGAYGADGNLIRAGLASGGADWCHDIHRPCHTRPGTFRINFLGDETCISSLYPIPDGGAPMPFCMFFNGNQALHGSPHVVEGNISHGCVRVRTSDAAWLRYHFVEMGTKIIIKPY</sequence>
<dbReference type="PROSITE" id="PS52029">
    <property type="entry name" value="LD_TPASE"/>
    <property type="match status" value="1"/>
</dbReference>
<feature type="active site" description="Proton donor/acceptor" evidence="7">
    <location>
        <position position="146"/>
    </location>
</feature>
<dbReference type="InterPro" id="IPR005490">
    <property type="entry name" value="LD_TPept_cat_dom"/>
</dbReference>
<evidence type="ECO:0000256" key="2">
    <source>
        <dbReference type="ARBA" id="ARBA00005992"/>
    </source>
</evidence>
<comment type="similarity">
    <text evidence="2">Belongs to the YkuD family.</text>
</comment>
<dbReference type="PROSITE" id="PS51257">
    <property type="entry name" value="PROKAR_LIPOPROTEIN"/>
    <property type="match status" value="1"/>
</dbReference>
<dbReference type="RefSeq" id="WP_114833562.1">
    <property type="nucleotide sequence ID" value="NZ_LR699114.1"/>
</dbReference>
<keyword evidence="8" id="KW-0732">Signal</keyword>
<proteinExistence type="inferred from homology"/>
<name>A0A370H1Z4_9COXI</name>